<dbReference type="Gene3D" id="1.20.120.1780">
    <property type="entry name" value="UbiA prenyltransferase"/>
    <property type="match status" value="1"/>
</dbReference>
<dbReference type="CDD" id="cd13959">
    <property type="entry name" value="PT_UbiA_COQ2"/>
    <property type="match status" value="1"/>
</dbReference>
<dbReference type="GO" id="GO:0016765">
    <property type="term" value="F:transferase activity, transferring alkyl or aryl (other than methyl) groups"/>
    <property type="evidence" value="ECO:0007669"/>
    <property type="project" value="InterPro"/>
</dbReference>
<comment type="cofactor">
    <cofactor evidence="1">
        <name>Mg(2+)</name>
        <dbReference type="ChEBI" id="CHEBI:18420"/>
    </cofactor>
</comment>
<dbReference type="PANTHER" id="PTHR11048:SF28">
    <property type="entry name" value="4-HYDROXYBENZOATE POLYPRENYLTRANSFERASE, MITOCHONDRIAL"/>
    <property type="match status" value="1"/>
</dbReference>
<dbReference type="InterPro" id="IPR039653">
    <property type="entry name" value="Prenyltransferase"/>
</dbReference>
<proteinExistence type="inferred from homology"/>
<dbReference type="AlphaFoldDB" id="A0A0D8XVR4"/>
<gene>
    <name evidence="9" type="ORF">DICVIV_06064</name>
</gene>
<dbReference type="InterPro" id="IPR000537">
    <property type="entry name" value="UbiA_prenyltransferase"/>
</dbReference>
<evidence type="ECO:0000256" key="4">
    <source>
        <dbReference type="ARBA" id="ARBA00022679"/>
    </source>
</evidence>
<comment type="similarity">
    <text evidence="3">Belongs to the UbiA prenyltransferase family.</text>
</comment>
<dbReference type="PANTHER" id="PTHR11048">
    <property type="entry name" value="PRENYLTRANSFERASES"/>
    <property type="match status" value="1"/>
</dbReference>
<dbReference type="Proteomes" id="UP000053766">
    <property type="component" value="Unassembled WGS sequence"/>
</dbReference>
<dbReference type="InterPro" id="IPR044878">
    <property type="entry name" value="UbiA_sf"/>
</dbReference>
<name>A0A0D8XVR4_DICVI</name>
<dbReference type="GO" id="GO:0006744">
    <property type="term" value="P:ubiquinone biosynthetic process"/>
    <property type="evidence" value="ECO:0007669"/>
    <property type="project" value="TreeGrafter"/>
</dbReference>
<keyword evidence="5 8" id="KW-0812">Transmembrane</keyword>
<sequence length="321" mass="35746">MFTREKLYNGVEKYADSFGSHLEDGRLSSVASSAANNNFNIMVERTKMRPLACGSLTQKQALVLLASLLCASFSVLMRLNWFSVAVGSASMLLVVGYPLAKRYTYWPQFILVWNNQFLRLDIQTCNKLVAGATLNWGVLIAWAEMLPQDQFYTYLDNLAAGLTFNWGVLLGWSAIRGSLSMASIALYLAALQWTIIYDTIYAHQDKTDDIMIGVKSTALRFGRATKVWLSSFSGITIAGLGIAGFLAEQTWPYYLSLAGTSAHLMWQVATVNIDDSKDCWRKFKSNQWIGVMLFVGIAAGTLLKEKKTVNENIQLDGFDES</sequence>
<comment type="subcellular location">
    <subcellularLocation>
        <location evidence="2">Membrane</location>
        <topology evidence="2">Multi-pass membrane protein</topology>
    </subcellularLocation>
</comment>
<feature type="transmembrane region" description="Helical" evidence="8">
    <location>
        <begin position="81"/>
        <end position="100"/>
    </location>
</feature>
<organism evidence="9 10">
    <name type="scientific">Dictyocaulus viviparus</name>
    <name type="common">Bovine lungworm</name>
    <dbReference type="NCBI Taxonomy" id="29172"/>
    <lineage>
        <taxon>Eukaryota</taxon>
        <taxon>Metazoa</taxon>
        <taxon>Ecdysozoa</taxon>
        <taxon>Nematoda</taxon>
        <taxon>Chromadorea</taxon>
        <taxon>Rhabditida</taxon>
        <taxon>Rhabditina</taxon>
        <taxon>Rhabditomorpha</taxon>
        <taxon>Strongyloidea</taxon>
        <taxon>Metastrongylidae</taxon>
        <taxon>Dictyocaulus</taxon>
    </lineage>
</organism>
<evidence type="ECO:0000256" key="5">
    <source>
        <dbReference type="ARBA" id="ARBA00022692"/>
    </source>
</evidence>
<keyword evidence="10" id="KW-1185">Reference proteome</keyword>
<evidence type="ECO:0000256" key="1">
    <source>
        <dbReference type="ARBA" id="ARBA00001946"/>
    </source>
</evidence>
<dbReference type="Pfam" id="PF01040">
    <property type="entry name" value="UbiA"/>
    <property type="match status" value="2"/>
</dbReference>
<evidence type="ECO:0000256" key="8">
    <source>
        <dbReference type="SAM" id="Phobius"/>
    </source>
</evidence>
<evidence type="ECO:0000313" key="9">
    <source>
        <dbReference type="EMBL" id="KJH47869.1"/>
    </source>
</evidence>
<keyword evidence="6 8" id="KW-1133">Transmembrane helix</keyword>
<dbReference type="STRING" id="29172.A0A0D8XVR4"/>
<dbReference type="Gene3D" id="1.10.357.140">
    <property type="entry name" value="UbiA prenyltransferase"/>
    <property type="match status" value="1"/>
</dbReference>
<dbReference type="OrthoDB" id="18170at2759"/>
<keyword evidence="7 8" id="KW-0472">Membrane</keyword>
<reference evidence="10" key="2">
    <citation type="journal article" date="2016" name="Sci. Rep.">
        <title>Dictyocaulus viviparus genome, variome and transcriptome elucidate lungworm biology and support future intervention.</title>
        <authorList>
            <person name="McNulty S.N."/>
            <person name="Strube C."/>
            <person name="Rosa B.A."/>
            <person name="Martin J.C."/>
            <person name="Tyagi R."/>
            <person name="Choi Y.J."/>
            <person name="Wang Q."/>
            <person name="Hallsworth Pepin K."/>
            <person name="Zhang X."/>
            <person name="Ozersky P."/>
            <person name="Wilson R.K."/>
            <person name="Sternberg P.W."/>
            <person name="Gasser R.B."/>
            <person name="Mitreva M."/>
        </authorList>
    </citation>
    <scope>NUCLEOTIDE SEQUENCE [LARGE SCALE GENOMIC DNA]</scope>
    <source>
        <strain evidence="10">HannoverDv2000</strain>
    </source>
</reference>
<protein>
    <submittedName>
        <fullName evidence="9">Putative 4-hydroxybenzoate polyprenyl transferase</fullName>
    </submittedName>
</protein>
<evidence type="ECO:0000313" key="10">
    <source>
        <dbReference type="Proteomes" id="UP000053766"/>
    </source>
</evidence>
<accession>A0A0D8XVR4</accession>
<evidence type="ECO:0000256" key="2">
    <source>
        <dbReference type="ARBA" id="ARBA00004141"/>
    </source>
</evidence>
<keyword evidence="4 9" id="KW-0808">Transferase</keyword>
<evidence type="ECO:0000256" key="6">
    <source>
        <dbReference type="ARBA" id="ARBA00022989"/>
    </source>
</evidence>
<reference evidence="9 10" key="1">
    <citation type="submission" date="2013-11" db="EMBL/GenBank/DDBJ databases">
        <title>Draft genome of the bovine lungworm Dictyocaulus viviparus.</title>
        <authorList>
            <person name="Mitreva M."/>
        </authorList>
    </citation>
    <scope>NUCLEOTIDE SEQUENCE [LARGE SCALE GENOMIC DNA]</scope>
    <source>
        <strain evidence="9 10">HannoverDv2000</strain>
    </source>
</reference>
<feature type="transmembrane region" description="Helical" evidence="8">
    <location>
        <begin position="181"/>
        <end position="201"/>
    </location>
</feature>
<feature type="transmembrane region" description="Helical" evidence="8">
    <location>
        <begin position="227"/>
        <end position="247"/>
    </location>
</feature>
<evidence type="ECO:0000256" key="7">
    <source>
        <dbReference type="ARBA" id="ARBA00023136"/>
    </source>
</evidence>
<feature type="transmembrane region" description="Helical" evidence="8">
    <location>
        <begin position="285"/>
        <end position="303"/>
    </location>
</feature>
<dbReference type="EMBL" id="KN716290">
    <property type="protein sequence ID" value="KJH47869.1"/>
    <property type="molecule type" value="Genomic_DNA"/>
</dbReference>
<dbReference type="GO" id="GO:0005743">
    <property type="term" value="C:mitochondrial inner membrane"/>
    <property type="evidence" value="ECO:0007669"/>
    <property type="project" value="TreeGrafter"/>
</dbReference>
<evidence type="ECO:0000256" key="3">
    <source>
        <dbReference type="ARBA" id="ARBA00005985"/>
    </source>
</evidence>
<dbReference type="FunFam" id="1.20.120.1780:FF:000001">
    <property type="entry name" value="4-hydroxybenzoate octaprenyltransferase"/>
    <property type="match status" value="1"/>
</dbReference>